<proteinExistence type="predicted"/>
<dbReference type="OMA" id="CNDILAC"/>
<protein>
    <submittedName>
        <fullName evidence="1">GL20462</fullName>
    </submittedName>
</protein>
<reference evidence="1 2" key="1">
    <citation type="journal article" date="2007" name="Nature">
        <title>Evolution of genes and genomes on the Drosophila phylogeny.</title>
        <authorList>
            <consortium name="Drosophila 12 Genomes Consortium"/>
            <person name="Clark A.G."/>
            <person name="Eisen M.B."/>
            <person name="Smith D.R."/>
            <person name="Bergman C.M."/>
            <person name="Oliver B."/>
            <person name="Markow T.A."/>
            <person name="Kaufman T.C."/>
            <person name="Kellis M."/>
            <person name="Gelbart W."/>
            <person name="Iyer V.N."/>
            <person name="Pollard D.A."/>
            <person name="Sackton T.B."/>
            <person name="Larracuente A.M."/>
            <person name="Singh N.D."/>
            <person name="Abad J.P."/>
            <person name="Abt D.N."/>
            <person name="Adryan B."/>
            <person name="Aguade M."/>
            <person name="Akashi H."/>
            <person name="Anderson W.W."/>
            <person name="Aquadro C.F."/>
            <person name="Ardell D.H."/>
            <person name="Arguello R."/>
            <person name="Artieri C.G."/>
            <person name="Barbash D.A."/>
            <person name="Barker D."/>
            <person name="Barsanti P."/>
            <person name="Batterham P."/>
            <person name="Batzoglou S."/>
            <person name="Begun D."/>
            <person name="Bhutkar A."/>
            <person name="Blanco E."/>
            <person name="Bosak S.A."/>
            <person name="Bradley R.K."/>
            <person name="Brand A.D."/>
            <person name="Brent M.R."/>
            <person name="Brooks A.N."/>
            <person name="Brown R.H."/>
            <person name="Butlin R.K."/>
            <person name="Caggese C."/>
            <person name="Calvi B.R."/>
            <person name="Bernardo de Carvalho A."/>
            <person name="Caspi A."/>
            <person name="Castrezana S."/>
            <person name="Celniker S.E."/>
            <person name="Chang J.L."/>
            <person name="Chapple C."/>
            <person name="Chatterji S."/>
            <person name="Chinwalla A."/>
            <person name="Civetta A."/>
            <person name="Clifton S.W."/>
            <person name="Comeron J.M."/>
            <person name="Costello J.C."/>
            <person name="Coyne J.A."/>
            <person name="Daub J."/>
            <person name="David R.G."/>
            <person name="Delcher A.L."/>
            <person name="Delehaunty K."/>
            <person name="Do C.B."/>
            <person name="Ebling H."/>
            <person name="Edwards K."/>
            <person name="Eickbush T."/>
            <person name="Evans J.D."/>
            <person name="Filipski A."/>
            <person name="Findeiss S."/>
            <person name="Freyhult E."/>
            <person name="Fulton L."/>
            <person name="Fulton R."/>
            <person name="Garcia A.C."/>
            <person name="Gardiner A."/>
            <person name="Garfield D.A."/>
            <person name="Garvin B.E."/>
            <person name="Gibson G."/>
            <person name="Gilbert D."/>
            <person name="Gnerre S."/>
            <person name="Godfrey J."/>
            <person name="Good R."/>
            <person name="Gotea V."/>
            <person name="Gravely B."/>
            <person name="Greenberg A.J."/>
            <person name="Griffiths-Jones S."/>
            <person name="Gross S."/>
            <person name="Guigo R."/>
            <person name="Gustafson E.A."/>
            <person name="Haerty W."/>
            <person name="Hahn M.W."/>
            <person name="Halligan D.L."/>
            <person name="Halpern A.L."/>
            <person name="Halter G.M."/>
            <person name="Han M.V."/>
            <person name="Heger A."/>
            <person name="Hillier L."/>
            <person name="Hinrichs A.S."/>
            <person name="Holmes I."/>
            <person name="Hoskins R.A."/>
            <person name="Hubisz M.J."/>
            <person name="Hultmark D."/>
            <person name="Huntley M.A."/>
            <person name="Jaffe D.B."/>
            <person name="Jagadeeshan S."/>
            <person name="Jeck W.R."/>
            <person name="Johnson J."/>
            <person name="Jones C.D."/>
            <person name="Jordan W.C."/>
            <person name="Karpen G.H."/>
            <person name="Kataoka E."/>
            <person name="Keightley P.D."/>
            <person name="Kheradpour P."/>
            <person name="Kirkness E.F."/>
            <person name="Koerich L.B."/>
            <person name="Kristiansen K."/>
            <person name="Kudrna D."/>
            <person name="Kulathinal R.J."/>
            <person name="Kumar S."/>
            <person name="Kwok R."/>
            <person name="Lander E."/>
            <person name="Langley C.H."/>
            <person name="Lapoint R."/>
            <person name="Lazzaro B.P."/>
            <person name="Lee S.J."/>
            <person name="Levesque L."/>
            <person name="Li R."/>
            <person name="Lin C.F."/>
            <person name="Lin M.F."/>
            <person name="Lindblad-Toh K."/>
            <person name="Llopart A."/>
            <person name="Long M."/>
            <person name="Low L."/>
            <person name="Lozovsky E."/>
            <person name="Lu J."/>
            <person name="Luo M."/>
            <person name="Machado C.A."/>
            <person name="Makalowski W."/>
            <person name="Marzo M."/>
            <person name="Matsuda M."/>
            <person name="Matzkin L."/>
            <person name="McAllister B."/>
            <person name="McBride C.S."/>
            <person name="McKernan B."/>
            <person name="McKernan K."/>
            <person name="Mendez-Lago M."/>
            <person name="Minx P."/>
            <person name="Mollenhauer M.U."/>
            <person name="Montooth K."/>
            <person name="Mount S.M."/>
            <person name="Mu X."/>
            <person name="Myers E."/>
            <person name="Negre B."/>
            <person name="Newfeld S."/>
            <person name="Nielsen R."/>
            <person name="Noor M.A."/>
            <person name="O'Grady P."/>
            <person name="Pachter L."/>
            <person name="Papaceit M."/>
            <person name="Parisi M.J."/>
            <person name="Parisi M."/>
            <person name="Parts L."/>
            <person name="Pedersen J.S."/>
            <person name="Pesole G."/>
            <person name="Phillippy A.M."/>
            <person name="Ponting C.P."/>
            <person name="Pop M."/>
            <person name="Porcelli D."/>
            <person name="Powell J.R."/>
            <person name="Prohaska S."/>
            <person name="Pruitt K."/>
            <person name="Puig M."/>
            <person name="Quesneville H."/>
            <person name="Ram K.R."/>
            <person name="Rand D."/>
            <person name="Rasmussen M.D."/>
            <person name="Reed L.K."/>
            <person name="Reenan R."/>
            <person name="Reily A."/>
            <person name="Remington K.A."/>
            <person name="Rieger T.T."/>
            <person name="Ritchie M.G."/>
            <person name="Robin C."/>
            <person name="Rogers Y.H."/>
            <person name="Rohde C."/>
            <person name="Rozas J."/>
            <person name="Rubenfield M.J."/>
            <person name="Ruiz A."/>
            <person name="Russo S."/>
            <person name="Salzberg S.L."/>
            <person name="Sanchez-Gracia A."/>
            <person name="Saranga D.J."/>
            <person name="Sato H."/>
            <person name="Schaeffer S.W."/>
            <person name="Schatz M.C."/>
            <person name="Schlenke T."/>
            <person name="Schwartz R."/>
            <person name="Segarra C."/>
            <person name="Singh R.S."/>
            <person name="Sirot L."/>
            <person name="Sirota M."/>
            <person name="Sisneros N.B."/>
            <person name="Smith C.D."/>
            <person name="Smith T.F."/>
            <person name="Spieth J."/>
            <person name="Stage D.E."/>
            <person name="Stark A."/>
            <person name="Stephan W."/>
            <person name="Strausberg R.L."/>
            <person name="Strempel S."/>
            <person name="Sturgill D."/>
            <person name="Sutton G."/>
            <person name="Sutton G.G."/>
            <person name="Tao W."/>
            <person name="Teichmann S."/>
            <person name="Tobari Y.N."/>
            <person name="Tomimura Y."/>
            <person name="Tsolas J.M."/>
            <person name="Valente V.L."/>
            <person name="Venter E."/>
            <person name="Venter J.C."/>
            <person name="Vicario S."/>
            <person name="Vieira F.G."/>
            <person name="Vilella A.J."/>
            <person name="Villasante A."/>
            <person name="Walenz B."/>
            <person name="Wang J."/>
            <person name="Wasserman M."/>
            <person name="Watts T."/>
            <person name="Wilson D."/>
            <person name="Wilson R.K."/>
            <person name="Wing R.A."/>
            <person name="Wolfner M.F."/>
            <person name="Wong A."/>
            <person name="Wong G.K."/>
            <person name="Wu C.I."/>
            <person name="Wu G."/>
            <person name="Yamamoto D."/>
            <person name="Yang H.P."/>
            <person name="Yang S.P."/>
            <person name="Yorke J.A."/>
            <person name="Yoshida K."/>
            <person name="Zdobnov E."/>
            <person name="Zhang P."/>
            <person name="Zhang Y."/>
            <person name="Zimin A.V."/>
            <person name="Baldwin J."/>
            <person name="Abdouelleil A."/>
            <person name="Abdulkadir J."/>
            <person name="Abebe A."/>
            <person name="Abera B."/>
            <person name="Abreu J."/>
            <person name="Acer S.C."/>
            <person name="Aftuck L."/>
            <person name="Alexander A."/>
            <person name="An P."/>
            <person name="Anderson E."/>
            <person name="Anderson S."/>
            <person name="Arachi H."/>
            <person name="Azer M."/>
            <person name="Bachantsang P."/>
            <person name="Barry A."/>
            <person name="Bayul T."/>
            <person name="Berlin A."/>
            <person name="Bessette D."/>
            <person name="Bloom T."/>
            <person name="Blye J."/>
            <person name="Boguslavskiy L."/>
            <person name="Bonnet C."/>
            <person name="Boukhgalter B."/>
            <person name="Bourzgui I."/>
            <person name="Brown A."/>
            <person name="Cahill P."/>
            <person name="Channer S."/>
            <person name="Cheshatsang Y."/>
            <person name="Chuda L."/>
            <person name="Citroen M."/>
            <person name="Collymore A."/>
            <person name="Cooke P."/>
            <person name="Costello M."/>
            <person name="D'Aco K."/>
            <person name="Daza R."/>
            <person name="De Haan G."/>
            <person name="DeGray S."/>
            <person name="DeMaso C."/>
            <person name="Dhargay N."/>
            <person name="Dooley K."/>
            <person name="Dooley E."/>
            <person name="Doricent M."/>
            <person name="Dorje P."/>
            <person name="Dorjee K."/>
            <person name="Dupes A."/>
            <person name="Elong R."/>
            <person name="Falk J."/>
            <person name="Farina A."/>
            <person name="Faro S."/>
            <person name="Ferguson D."/>
            <person name="Fisher S."/>
            <person name="Foley C.D."/>
            <person name="Franke A."/>
            <person name="Friedrich D."/>
            <person name="Gadbois L."/>
            <person name="Gearin G."/>
            <person name="Gearin C.R."/>
            <person name="Giannoukos G."/>
            <person name="Goode T."/>
            <person name="Graham J."/>
            <person name="Grandbois E."/>
            <person name="Grewal S."/>
            <person name="Gyaltsen K."/>
            <person name="Hafez N."/>
            <person name="Hagos B."/>
            <person name="Hall J."/>
            <person name="Henson C."/>
            <person name="Hollinger A."/>
            <person name="Honan T."/>
            <person name="Huard M.D."/>
            <person name="Hughes L."/>
            <person name="Hurhula B."/>
            <person name="Husby M.E."/>
            <person name="Kamat A."/>
            <person name="Kanga B."/>
            <person name="Kashin S."/>
            <person name="Khazanovich D."/>
            <person name="Kisner P."/>
            <person name="Lance K."/>
            <person name="Lara M."/>
            <person name="Lee W."/>
            <person name="Lennon N."/>
            <person name="Letendre F."/>
            <person name="LeVine R."/>
            <person name="Lipovsky A."/>
            <person name="Liu X."/>
            <person name="Liu J."/>
            <person name="Liu S."/>
            <person name="Lokyitsang T."/>
            <person name="Lokyitsang Y."/>
            <person name="Lubonja R."/>
            <person name="Lui A."/>
            <person name="MacDonald P."/>
            <person name="Magnisalis V."/>
            <person name="Maru K."/>
            <person name="Matthews C."/>
            <person name="McCusker W."/>
            <person name="McDonough S."/>
            <person name="Mehta T."/>
            <person name="Meldrim J."/>
            <person name="Meneus L."/>
            <person name="Mihai O."/>
            <person name="Mihalev A."/>
            <person name="Mihova T."/>
            <person name="Mittelman R."/>
            <person name="Mlenga V."/>
            <person name="Montmayeur A."/>
            <person name="Mulrain L."/>
            <person name="Navidi A."/>
            <person name="Naylor J."/>
            <person name="Negash T."/>
            <person name="Nguyen T."/>
            <person name="Nguyen N."/>
            <person name="Nicol R."/>
            <person name="Norbu C."/>
            <person name="Norbu N."/>
            <person name="Novod N."/>
            <person name="O'Neill B."/>
            <person name="Osman S."/>
            <person name="Markiewicz E."/>
            <person name="Oyono O.L."/>
            <person name="Patti C."/>
            <person name="Phunkhang P."/>
            <person name="Pierre F."/>
            <person name="Priest M."/>
            <person name="Raghuraman S."/>
            <person name="Rege F."/>
            <person name="Reyes R."/>
            <person name="Rise C."/>
            <person name="Rogov P."/>
            <person name="Ross K."/>
            <person name="Ryan E."/>
            <person name="Settipalli S."/>
            <person name="Shea T."/>
            <person name="Sherpa N."/>
            <person name="Shi L."/>
            <person name="Shih D."/>
            <person name="Sparrow T."/>
            <person name="Spaulding J."/>
            <person name="Stalker J."/>
            <person name="Stange-Thomann N."/>
            <person name="Stavropoulos S."/>
            <person name="Stone C."/>
            <person name="Strader C."/>
            <person name="Tesfaye S."/>
            <person name="Thomson T."/>
            <person name="Thoulutsang Y."/>
            <person name="Thoulutsang D."/>
            <person name="Topham K."/>
            <person name="Topping I."/>
            <person name="Tsamla T."/>
            <person name="Vassiliev H."/>
            <person name="Vo A."/>
            <person name="Wangchuk T."/>
            <person name="Wangdi T."/>
            <person name="Weiand M."/>
            <person name="Wilkinson J."/>
            <person name="Wilson A."/>
            <person name="Yadav S."/>
            <person name="Young G."/>
            <person name="Yu Q."/>
            <person name="Zembek L."/>
            <person name="Zhong D."/>
            <person name="Zimmer A."/>
            <person name="Zwirko Z."/>
            <person name="Jaffe D.B."/>
            <person name="Alvarez P."/>
            <person name="Brockman W."/>
            <person name="Butler J."/>
            <person name="Chin C."/>
            <person name="Gnerre S."/>
            <person name="Grabherr M."/>
            <person name="Kleber M."/>
            <person name="Mauceli E."/>
            <person name="MacCallum I."/>
        </authorList>
    </citation>
    <scope>NUCLEOTIDE SEQUENCE [LARGE SCALE GENOMIC DNA]</scope>
    <source>
        <strain evidence="2">MSH-3 / Tucson 14011-0111.49</strain>
    </source>
</reference>
<name>B4GXB7_DROPE</name>
<dbReference type="OrthoDB" id="7765038at2759"/>
<dbReference type="PhylomeDB" id="B4GXB7"/>
<gene>
    <name evidence="1" type="primary">Dper\GL20462</name>
    <name evidence="1" type="ORF">Dper_GL20462</name>
</gene>
<sequence>MDSTSSHDQNKVTLGQSDDEQWSIEDDTLFRACGLISVSAAPSCKSVFITWNELYLLNFRFKKPKGSNKVKMTRVRIPLPTNKGNHLRSIHTLKYNTILLMSDGQIYCFGSIKAFHSVSWLTGVRCFAPTDQGFSVIRESEQRLLLETYLDLPGLETGESTLQHTFDITYDEQNIFQCDWKNDLYTLTTLKVSDEAEHFMQRLFGANNVVKQQYVYIFSIAGHVFALASDTQAEAGYHIELLCVYAASIHFIRILPRQNLCLVILSSGSVDIWYVSKLLGIKQRQMHHTGSEWLDYDLDATSDNGALYYTNGEQLVRLRVKYNAQLDECLVQSAAKSVPGIQACTWENHSEQLVCLSANNMFYRIDFCGGDVEAAKKTTSLMSDFTPAAIQRLRQNTHELEKYKRQPVLLQLAIQKEYLKQQLVAVGRNRKWILGGCKASLEFHRQIPLCPDAVMLVQPAQELGIHSSCVYAIFKLSLGSCEQLLMHSTHWQLLVYYDHQAHVHVLPADLLLNRRCNLIVSLRKLRNERLPDFTLQLLAFIELHGQLSAVLLPIFVEENPSTYSALFGGSVSVSDINVRSDNELPIFNKKKCPTICQKIRVPNDFTLKQTANLFNAAGNFKKSLLELFFIDIKLCLHRSTEDRDEMNVPLTLQCDDPSVIYYFKRHLLLNKDQLYTERDYTILNQVMVISIL</sequence>
<dbReference type="EMBL" id="CH479195">
    <property type="protein sequence ID" value="EDW27228.1"/>
    <property type="molecule type" value="Genomic_DNA"/>
</dbReference>
<dbReference type="KEGG" id="dpe:6597929"/>
<evidence type="ECO:0000313" key="2">
    <source>
        <dbReference type="Proteomes" id="UP000008744"/>
    </source>
</evidence>
<accession>B4GXB7</accession>
<dbReference type="AlphaFoldDB" id="B4GXB7"/>
<dbReference type="Proteomes" id="UP000008744">
    <property type="component" value="Unassembled WGS sequence"/>
</dbReference>
<dbReference type="HOGENOM" id="CLU_369318_0_0_1"/>
<evidence type="ECO:0000313" key="1">
    <source>
        <dbReference type="EMBL" id="EDW27228.1"/>
    </source>
</evidence>
<dbReference type="STRING" id="7234.B4GXB7"/>
<keyword evidence="2" id="KW-1185">Reference proteome</keyword>
<organism evidence="2">
    <name type="scientific">Drosophila persimilis</name>
    <name type="common">Fruit fly</name>
    <dbReference type="NCBI Taxonomy" id="7234"/>
    <lineage>
        <taxon>Eukaryota</taxon>
        <taxon>Metazoa</taxon>
        <taxon>Ecdysozoa</taxon>
        <taxon>Arthropoda</taxon>
        <taxon>Hexapoda</taxon>
        <taxon>Insecta</taxon>
        <taxon>Pterygota</taxon>
        <taxon>Neoptera</taxon>
        <taxon>Endopterygota</taxon>
        <taxon>Diptera</taxon>
        <taxon>Brachycera</taxon>
        <taxon>Muscomorpha</taxon>
        <taxon>Ephydroidea</taxon>
        <taxon>Drosophilidae</taxon>
        <taxon>Drosophila</taxon>
        <taxon>Sophophora</taxon>
    </lineage>
</organism>